<dbReference type="GO" id="GO:0008817">
    <property type="term" value="F:corrinoid adenosyltransferase activity"/>
    <property type="evidence" value="ECO:0007669"/>
    <property type="project" value="UniProtKB-UniRule"/>
</dbReference>
<comment type="similarity">
    <text evidence="4">Belongs to the Cob(I)alamin adenosyltransferase family.</text>
</comment>
<gene>
    <name evidence="6" type="ORF">A3D08_02460</name>
</gene>
<reference evidence="6 7" key="1">
    <citation type="journal article" date="2016" name="Nat. Commun.">
        <title>Thousands of microbial genomes shed light on interconnected biogeochemical processes in an aquifer system.</title>
        <authorList>
            <person name="Anantharaman K."/>
            <person name="Brown C.T."/>
            <person name="Hug L.A."/>
            <person name="Sharon I."/>
            <person name="Castelle C.J."/>
            <person name="Probst A.J."/>
            <person name="Thomas B.C."/>
            <person name="Singh A."/>
            <person name="Wilkins M.J."/>
            <person name="Karaoz U."/>
            <person name="Brodie E.L."/>
            <person name="Williams K.H."/>
            <person name="Hubbard S.S."/>
            <person name="Banfield J.F."/>
        </authorList>
    </citation>
    <scope>NUCLEOTIDE SEQUENCE [LARGE SCALE GENOMIC DNA]</scope>
</reference>
<evidence type="ECO:0000256" key="3">
    <source>
        <dbReference type="ARBA" id="ARBA00022840"/>
    </source>
</evidence>
<dbReference type="SUPFAM" id="SSF89028">
    <property type="entry name" value="Cobalamin adenosyltransferase-like"/>
    <property type="match status" value="1"/>
</dbReference>
<dbReference type="InterPro" id="IPR016030">
    <property type="entry name" value="CblAdoTrfase-like"/>
</dbReference>
<name>A0A1F7HKQ7_9BACT</name>
<evidence type="ECO:0000256" key="4">
    <source>
        <dbReference type="RuleBase" id="RU366026"/>
    </source>
</evidence>
<evidence type="ECO:0000256" key="2">
    <source>
        <dbReference type="ARBA" id="ARBA00022741"/>
    </source>
</evidence>
<comment type="pathway">
    <text evidence="4">Cofactor biosynthesis; adenosylcobalamin biosynthesis; adenosylcobalamin from cob(II)yrinate a,c-diamide: step 2/7.</text>
</comment>
<dbReference type="EC" id="2.5.1.17" evidence="4"/>
<comment type="catalytic activity">
    <reaction evidence="4">
        <text>2 cob(II)yrinate a,c diamide + reduced [electron-transfer flavoprotein] + 2 ATP = 2 adenosylcob(III)yrinate a,c-diamide + 2 triphosphate + oxidized [electron-transfer flavoprotein] + 3 H(+)</text>
        <dbReference type="Rhea" id="RHEA:11528"/>
        <dbReference type="Rhea" id="RHEA-COMP:10685"/>
        <dbReference type="Rhea" id="RHEA-COMP:10686"/>
        <dbReference type="ChEBI" id="CHEBI:15378"/>
        <dbReference type="ChEBI" id="CHEBI:18036"/>
        <dbReference type="ChEBI" id="CHEBI:30616"/>
        <dbReference type="ChEBI" id="CHEBI:57692"/>
        <dbReference type="ChEBI" id="CHEBI:58307"/>
        <dbReference type="ChEBI" id="CHEBI:58503"/>
        <dbReference type="ChEBI" id="CHEBI:58537"/>
        <dbReference type="EC" id="2.5.1.17"/>
    </reaction>
</comment>
<protein>
    <recommendedName>
        <fullName evidence="4">Corrinoid adenosyltransferase</fullName>
        <ecNumber evidence="4">2.5.1.17</ecNumber>
    </recommendedName>
    <alternativeName>
        <fullName evidence="4">Cob(II)alamin adenosyltransferase</fullName>
    </alternativeName>
    <alternativeName>
        <fullName evidence="4">Cob(II)yrinic acid a,c-diamide adenosyltransferase</fullName>
    </alternativeName>
    <alternativeName>
        <fullName evidence="4">Cobinamide/cobalamin adenosyltransferase</fullName>
    </alternativeName>
</protein>
<keyword evidence="4" id="KW-0169">Cobalamin biosynthesis</keyword>
<evidence type="ECO:0000259" key="5">
    <source>
        <dbReference type="Pfam" id="PF01923"/>
    </source>
</evidence>
<keyword evidence="3 4" id="KW-0067">ATP-binding</keyword>
<dbReference type="InterPro" id="IPR029499">
    <property type="entry name" value="PduO-typ"/>
</dbReference>
<dbReference type="PANTHER" id="PTHR12213">
    <property type="entry name" value="CORRINOID ADENOSYLTRANSFERASE"/>
    <property type="match status" value="1"/>
</dbReference>
<keyword evidence="2 4" id="KW-0547">Nucleotide-binding</keyword>
<sequence>MIYTKNGDRGMTSLYGGIQLSKADLRVEAYGNVDELSAWLGMVLCEDLKKGDRMWIVQVQENLYICMCLLAGAPVNLGEVKKQIQKTESMIDKHESKLPKLRNFILPKGTKTSVTLHVARTVCRRAERAVVRADLKGTAVVVQYLNRLSDALFILSLTYTPRPHVISLVRTSKEK</sequence>
<dbReference type="NCBIfam" id="TIGR00636">
    <property type="entry name" value="PduO_Nterm"/>
    <property type="match status" value="1"/>
</dbReference>
<evidence type="ECO:0000313" key="7">
    <source>
        <dbReference type="Proteomes" id="UP000178098"/>
    </source>
</evidence>
<comment type="catalytic activity">
    <reaction evidence="4">
        <text>2 cob(II)alamin + reduced [electron-transfer flavoprotein] + 2 ATP = 2 adenosylcob(III)alamin + 2 triphosphate + oxidized [electron-transfer flavoprotein] + 3 H(+)</text>
        <dbReference type="Rhea" id="RHEA:28671"/>
        <dbReference type="Rhea" id="RHEA-COMP:10685"/>
        <dbReference type="Rhea" id="RHEA-COMP:10686"/>
        <dbReference type="ChEBI" id="CHEBI:15378"/>
        <dbReference type="ChEBI" id="CHEBI:16304"/>
        <dbReference type="ChEBI" id="CHEBI:18036"/>
        <dbReference type="ChEBI" id="CHEBI:18408"/>
        <dbReference type="ChEBI" id="CHEBI:30616"/>
        <dbReference type="ChEBI" id="CHEBI:57692"/>
        <dbReference type="ChEBI" id="CHEBI:58307"/>
        <dbReference type="EC" id="2.5.1.17"/>
    </reaction>
</comment>
<dbReference type="AlphaFoldDB" id="A0A1F7HKQ7"/>
<dbReference type="UniPathway" id="UPA00148">
    <property type="reaction ID" value="UER00233"/>
</dbReference>
<dbReference type="Gene3D" id="1.20.1200.10">
    <property type="entry name" value="Cobalamin adenosyltransferase-like"/>
    <property type="match status" value="1"/>
</dbReference>
<organism evidence="6 7">
    <name type="scientific">Candidatus Roizmanbacteria bacterium RIFCSPHIGHO2_02_FULL_43_11</name>
    <dbReference type="NCBI Taxonomy" id="1802043"/>
    <lineage>
        <taxon>Bacteria</taxon>
        <taxon>Candidatus Roizmaniibacteriota</taxon>
    </lineage>
</organism>
<dbReference type="GO" id="GO:0009236">
    <property type="term" value="P:cobalamin biosynthetic process"/>
    <property type="evidence" value="ECO:0007669"/>
    <property type="project" value="UniProtKB-UniRule"/>
</dbReference>
<dbReference type="Proteomes" id="UP000178098">
    <property type="component" value="Unassembled WGS sequence"/>
</dbReference>
<dbReference type="Pfam" id="PF01923">
    <property type="entry name" value="Cob_adeno_trans"/>
    <property type="match status" value="1"/>
</dbReference>
<dbReference type="EMBL" id="MFZT01000011">
    <property type="protein sequence ID" value="OGK31673.1"/>
    <property type="molecule type" value="Genomic_DNA"/>
</dbReference>
<feature type="domain" description="Cobalamin adenosyltransferase-like" evidence="5">
    <location>
        <begin position="2"/>
        <end position="157"/>
    </location>
</feature>
<proteinExistence type="inferred from homology"/>
<dbReference type="InterPro" id="IPR036451">
    <property type="entry name" value="CblAdoTrfase-like_sf"/>
</dbReference>
<evidence type="ECO:0000256" key="1">
    <source>
        <dbReference type="ARBA" id="ARBA00022679"/>
    </source>
</evidence>
<dbReference type="PANTHER" id="PTHR12213:SF0">
    <property type="entry name" value="CORRINOID ADENOSYLTRANSFERASE MMAB"/>
    <property type="match status" value="1"/>
</dbReference>
<dbReference type="GO" id="GO:0005524">
    <property type="term" value="F:ATP binding"/>
    <property type="evidence" value="ECO:0007669"/>
    <property type="project" value="UniProtKB-UniRule"/>
</dbReference>
<accession>A0A1F7HKQ7</accession>
<comment type="caution">
    <text evidence="6">The sequence shown here is derived from an EMBL/GenBank/DDBJ whole genome shotgun (WGS) entry which is preliminary data.</text>
</comment>
<keyword evidence="1 4" id="KW-0808">Transferase</keyword>
<evidence type="ECO:0000313" key="6">
    <source>
        <dbReference type="EMBL" id="OGK31673.1"/>
    </source>
</evidence>